<dbReference type="Pfam" id="PF07027">
    <property type="entry name" value="DUF1318"/>
    <property type="match status" value="1"/>
</dbReference>
<dbReference type="Proteomes" id="UP000252707">
    <property type="component" value="Unassembled WGS sequence"/>
</dbReference>
<keyword evidence="4" id="KW-1185">Reference proteome</keyword>
<proteinExistence type="predicted"/>
<gene>
    <name evidence="3" type="ORF">DFQ59_102223</name>
</gene>
<evidence type="ECO:0000313" key="3">
    <source>
        <dbReference type="EMBL" id="RCX31876.1"/>
    </source>
</evidence>
<feature type="chain" id="PRO_5016917608" evidence="2">
    <location>
        <begin position="31"/>
        <end position="210"/>
    </location>
</feature>
<dbReference type="EMBL" id="QPJY01000002">
    <property type="protein sequence ID" value="RCX31876.1"/>
    <property type="molecule type" value="Genomic_DNA"/>
</dbReference>
<evidence type="ECO:0000313" key="4">
    <source>
        <dbReference type="Proteomes" id="UP000252707"/>
    </source>
</evidence>
<dbReference type="AlphaFoldDB" id="A0A369CGR8"/>
<organism evidence="3 4">
    <name type="scientific">Thioalbus denitrificans</name>
    <dbReference type="NCBI Taxonomy" id="547122"/>
    <lineage>
        <taxon>Bacteria</taxon>
        <taxon>Pseudomonadati</taxon>
        <taxon>Pseudomonadota</taxon>
        <taxon>Gammaproteobacteria</taxon>
        <taxon>Chromatiales</taxon>
        <taxon>Ectothiorhodospiraceae</taxon>
        <taxon>Thioalbus</taxon>
    </lineage>
</organism>
<feature type="region of interest" description="Disordered" evidence="1">
    <location>
        <begin position="44"/>
        <end position="70"/>
    </location>
</feature>
<protein>
    <submittedName>
        <fullName evidence="3">Uncharacterized protein DUF1318</fullName>
    </submittedName>
</protein>
<keyword evidence="2" id="KW-0732">Signal</keyword>
<dbReference type="InterPro" id="IPR008309">
    <property type="entry name" value="YdbL"/>
</dbReference>
<dbReference type="RefSeq" id="WP_114279193.1">
    <property type="nucleotide sequence ID" value="NZ_QPJY01000002.1"/>
</dbReference>
<name>A0A369CGR8_9GAMM</name>
<evidence type="ECO:0000256" key="2">
    <source>
        <dbReference type="SAM" id="SignalP"/>
    </source>
</evidence>
<dbReference type="OrthoDB" id="8526313at2"/>
<dbReference type="PROSITE" id="PS51257">
    <property type="entry name" value="PROKAR_LIPOPROTEIN"/>
    <property type="match status" value="1"/>
</dbReference>
<reference evidence="3 4" key="1">
    <citation type="submission" date="2018-07" db="EMBL/GenBank/DDBJ databases">
        <title>Genomic Encyclopedia of Type Strains, Phase IV (KMG-IV): sequencing the most valuable type-strain genomes for metagenomic binning, comparative biology and taxonomic classification.</title>
        <authorList>
            <person name="Goeker M."/>
        </authorList>
    </citation>
    <scope>NUCLEOTIDE SEQUENCE [LARGE SCALE GENOMIC DNA]</scope>
    <source>
        <strain evidence="3 4">DSM 26407</strain>
    </source>
</reference>
<feature type="signal peptide" evidence="2">
    <location>
        <begin position="1"/>
        <end position="30"/>
    </location>
</feature>
<accession>A0A369CGR8</accession>
<evidence type="ECO:0000256" key="1">
    <source>
        <dbReference type="SAM" id="MobiDB-lite"/>
    </source>
</evidence>
<sequence>MNTTRRFLLLPMLLLLSACVTINIYFPAAAAEKAADRIIQDVWGEQPPGQTAPEEGKTPESPAPDKSSALTPGWRQAALALLLTRAIPGAHAAEADIDISTPAIRRIQDAMKQRHERLESYYASGAIGVTKDALVAIHDPKAVPLQARNELKQLLADENRDRQALYAEIARANGHPEWTDQIRDTFAQRWADNARQRGWWYQDGSGAWRR</sequence>
<comment type="caution">
    <text evidence="3">The sequence shown here is derived from an EMBL/GenBank/DDBJ whole genome shotgun (WGS) entry which is preliminary data.</text>
</comment>